<keyword evidence="2" id="KW-1185">Reference proteome</keyword>
<dbReference type="Proteomes" id="UP000796880">
    <property type="component" value="Unassembled WGS sequence"/>
</dbReference>
<gene>
    <name evidence="1" type="ORF">FNV43_RR10825</name>
</gene>
<protein>
    <submittedName>
        <fullName evidence="1">Uncharacterized protein</fullName>
    </submittedName>
</protein>
<evidence type="ECO:0000313" key="2">
    <source>
        <dbReference type="Proteomes" id="UP000796880"/>
    </source>
</evidence>
<proteinExistence type="predicted"/>
<evidence type="ECO:0000313" key="1">
    <source>
        <dbReference type="EMBL" id="KAF3445649.1"/>
    </source>
</evidence>
<dbReference type="EMBL" id="VOIH02000005">
    <property type="protein sequence ID" value="KAF3445649.1"/>
    <property type="molecule type" value="Genomic_DNA"/>
</dbReference>
<sequence>MENVTVDVSEYEQHIYGRYGVSYLNFEIAGFIRIEGGKWPVKRTTSIRAVCDQVSKKVVFKEMLTVLEKVLPFIDE</sequence>
<comment type="caution">
    <text evidence="1">The sequence shown here is derived from an EMBL/GenBank/DDBJ whole genome shotgun (WGS) entry which is preliminary data.</text>
</comment>
<accession>A0A8K0H4Y6</accession>
<reference evidence="1" key="1">
    <citation type="submission" date="2020-03" db="EMBL/GenBank/DDBJ databases">
        <title>A high-quality chromosome-level genome assembly of a woody plant with both climbing and erect habits, Rhamnella rubrinervis.</title>
        <authorList>
            <person name="Lu Z."/>
            <person name="Yang Y."/>
            <person name="Zhu X."/>
            <person name="Sun Y."/>
        </authorList>
    </citation>
    <scope>NUCLEOTIDE SEQUENCE</scope>
    <source>
        <strain evidence="1">BYM</strain>
        <tissue evidence="1">Leaf</tissue>
    </source>
</reference>
<name>A0A8K0H4Y6_9ROSA</name>
<dbReference type="AlphaFoldDB" id="A0A8K0H4Y6"/>
<organism evidence="1 2">
    <name type="scientific">Rhamnella rubrinervis</name>
    <dbReference type="NCBI Taxonomy" id="2594499"/>
    <lineage>
        <taxon>Eukaryota</taxon>
        <taxon>Viridiplantae</taxon>
        <taxon>Streptophyta</taxon>
        <taxon>Embryophyta</taxon>
        <taxon>Tracheophyta</taxon>
        <taxon>Spermatophyta</taxon>
        <taxon>Magnoliopsida</taxon>
        <taxon>eudicotyledons</taxon>
        <taxon>Gunneridae</taxon>
        <taxon>Pentapetalae</taxon>
        <taxon>rosids</taxon>
        <taxon>fabids</taxon>
        <taxon>Rosales</taxon>
        <taxon>Rhamnaceae</taxon>
        <taxon>rhamnoid group</taxon>
        <taxon>Rhamneae</taxon>
        <taxon>Rhamnella</taxon>
    </lineage>
</organism>